<dbReference type="InterPro" id="IPR050134">
    <property type="entry name" value="NAD-dep_sirtuin_deacylases"/>
</dbReference>
<accession>A0A8K0TT43</accession>
<evidence type="ECO:0000256" key="1">
    <source>
        <dbReference type="ARBA" id="ARBA00001947"/>
    </source>
</evidence>
<reference evidence="10" key="1">
    <citation type="journal article" date="2021" name="Nat. Commun.">
        <title>Genetic determinants of endophytism in the Arabidopsis root mycobiome.</title>
        <authorList>
            <person name="Mesny F."/>
            <person name="Miyauchi S."/>
            <person name="Thiergart T."/>
            <person name="Pickel B."/>
            <person name="Atanasova L."/>
            <person name="Karlsson M."/>
            <person name="Huettel B."/>
            <person name="Barry K.W."/>
            <person name="Haridas S."/>
            <person name="Chen C."/>
            <person name="Bauer D."/>
            <person name="Andreopoulos W."/>
            <person name="Pangilinan J."/>
            <person name="LaButti K."/>
            <person name="Riley R."/>
            <person name="Lipzen A."/>
            <person name="Clum A."/>
            <person name="Drula E."/>
            <person name="Henrissat B."/>
            <person name="Kohler A."/>
            <person name="Grigoriev I.V."/>
            <person name="Martin F.M."/>
            <person name="Hacquard S."/>
        </authorList>
    </citation>
    <scope>NUCLEOTIDE SEQUENCE</scope>
    <source>
        <strain evidence="10">MPI-CAGE-AT-0016</strain>
    </source>
</reference>
<feature type="region of interest" description="Disordered" evidence="8">
    <location>
        <begin position="321"/>
        <end position="431"/>
    </location>
</feature>
<evidence type="ECO:0000256" key="5">
    <source>
        <dbReference type="ARBA" id="ARBA00022833"/>
    </source>
</evidence>
<dbReference type="Gene3D" id="3.40.50.1220">
    <property type="entry name" value="TPP-binding domain"/>
    <property type="match status" value="1"/>
</dbReference>
<evidence type="ECO:0000313" key="10">
    <source>
        <dbReference type="EMBL" id="KAH7377037.1"/>
    </source>
</evidence>
<dbReference type="GO" id="GO:0017136">
    <property type="term" value="F:histone deacetylase activity, NAD-dependent"/>
    <property type="evidence" value="ECO:0007669"/>
    <property type="project" value="TreeGrafter"/>
</dbReference>
<feature type="binding site" evidence="7">
    <location>
        <position position="178"/>
    </location>
    <ligand>
        <name>Zn(2+)</name>
        <dbReference type="ChEBI" id="CHEBI:29105"/>
    </ligand>
</feature>
<protein>
    <submittedName>
        <fullName evidence="10">DHS-like NAD/FAD-binding domain-containing protein</fullName>
    </submittedName>
</protein>
<feature type="binding site" evidence="7">
    <location>
        <position position="183"/>
    </location>
    <ligand>
        <name>Zn(2+)</name>
        <dbReference type="ChEBI" id="CHEBI:29105"/>
    </ligand>
</feature>
<feature type="domain" description="Deacetylase sirtuin-type" evidence="9">
    <location>
        <begin position="16"/>
        <end position="278"/>
    </location>
</feature>
<evidence type="ECO:0000256" key="2">
    <source>
        <dbReference type="ARBA" id="ARBA00006924"/>
    </source>
</evidence>
<dbReference type="Gene3D" id="3.30.1600.10">
    <property type="entry name" value="SIR2/SIRT2 'Small Domain"/>
    <property type="match status" value="1"/>
</dbReference>
<dbReference type="Proteomes" id="UP000813385">
    <property type="component" value="Unassembled WGS sequence"/>
</dbReference>
<dbReference type="CDD" id="cd01408">
    <property type="entry name" value="SIRT1"/>
    <property type="match status" value="1"/>
</dbReference>
<feature type="active site" description="Proton acceptor" evidence="7">
    <location>
        <position position="146"/>
    </location>
</feature>
<dbReference type="Pfam" id="PF02146">
    <property type="entry name" value="SIR2"/>
    <property type="match status" value="1"/>
</dbReference>
<evidence type="ECO:0000256" key="6">
    <source>
        <dbReference type="ARBA" id="ARBA00023027"/>
    </source>
</evidence>
<dbReference type="GO" id="GO:0046872">
    <property type="term" value="F:metal ion binding"/>
    <property type="evidence" value="ECO:0007669"/>
    <property type="project" value="UniProtKB-KW"/>
</dbReference>
<evidence type="ECO:0000256" key="8">
    <source>
        <dbReference type="SAM" id="MobiDB-lite"/>
    </source>
</evidence>
<keyword evidence="3" id="KW-0808">Transferase</keyword>
<feature type="compositionally biased region" description="Basic and acidic residues" evidence="8">
    <location>
        <begin position="328"/>
        <end position="355"/>
    </location>
</feature>
<comment type="caution">
    <text evidence="10">The sequence shown here is derived from an EMBL/GenBank/DDBJ whole genome shotgun (WGS) entry which is preliminary data.</text>
</comment>
<dbReference type="GO" id="GO:0070403">
    <property type="term" value="F:NAD+ binding"/>
    <property type="evidence" value="ECO:0007669"/>
    <property type="project" value="InterPro"/>
</dbReference>
<keyword evidence="11" id="KW-1185">Reference proteome</keyword>
<feature type="binding site" evidence="7">
    <location>
        <position position="154"/>
    </location>
    <ligand>
        <name>Zn(2+)</name>
        <dbReference type="ChEBI" id="CHEBI:29105"/>
    </ligand>
</feature>
<keyword evidence="5 7" id="KW-0862">Zinc</keyword>
<name>A0A8K0TT43_9PEZI</name>
<keyword evidence="4 7" id="KW-0479">Metal-binding</keyword>
<sequence>MGNEESRMGRFDGPPLRLSSRSLEAVAEYINEGKAKRIAVMTGAGISTAAGIPDFRSPGTGLYANLARLNLPYAEAVFDIDFFRKRPEPFYYLAKELYPGKFHPTISHAFIALLARKDLLHMLFTQNIDCLERRAGVPDELIVEAHGSFATQRCIECKTPFPDDQMKDHVEGEIVPRCEEKGCDGLVKPDIVFFGEALPSRFRDKSPLAASAEMIIVMGTSLTVYPFAGLPEYTMEGVPRVLFNNEAVGKIGDRSDDVIEIGACDDSVRKLAALLGWEDELEALWREVVGDKEAERQLSQAKTGHQDVDEEVRKLTEEVEAALTLGPSDEKEEPKTSDGEASEPKDPGAKAEEPAKAISVPKAPVAAPAAVPSTTTEEDATPVAKAEAPSQPTATSKDKAHLPLSKSPATEQPQDPADGKPIEAVTTPKLA</sequence>
<dbReference type="InterPro" id="IPR026591">
    <property type="entry name" value="Sirtuin_cat_small_dom_sf"/>
</dbReference>
<evidence type="ECO:0000256" key="4">
    <source>
        <dbReference type="ARBA" id="ARBA00022723"/>
    </source>
</evidence>
<dbReference type="AlphaFoldDB" id="A0A8K0TT43"/>
<evidence type="ECO:0000313" key="11">
    <source>
        <dbReference type="Proteomes" id="UP000813385"/>
    </source>
</evidence>
<feature type="compositionally biased region" description="Low complexity" evidence="8">
    <location>
        <begin position="356"/>
        <end position="373"/>
    </location>
</feature>
<organism evidence="10 11">
    <name type="scientific">Plectosphaerella cucumerina</name>
    <dbReference type="NCBI Taxonomy" id="40658"/>
    <lineage>
        <taxon>Eukaryota</taxon>
        <taxon>Fungi</taxon>
        <taxon>Dikarya</taxon>
        <taxon>Ascomycota</taxon>
        <taxon>Pezizomycotina</taxon>
        <taxon>Sordariomycetes</taxon>
        <taxon>Hypocreomycetidae</taxon>
        <taxon>Glomerellales</taxon>
        <taxon>Plectosphaerellaceae</taxon>
        <taxon>Plectosphaerella</taxon>
    </lineage>
</organism>
<dbReference type="GO" id="GO:0005634">
    <property type="term" value="C:nucleus"/>
    <property type="evidence" value="ECO:0007669"/>
    <property type="project" value="TreeGrafter"/>
</dbReference>
<feature type="binding site" evidence="7">
    <location>
        <position position="157"/>
    </location>
    <ligand>
        <name>Zn(2+)</name>
        <dbReference type="ChEBI" id="CHEBI:29105"/>
    </ligand>
</feature>
<comment type="cofactor">
    <cofactor evidence="1">
        <name>Zn(2+)</name>
        <dbReference type="ChEBI" id="CHEBI:29105"/>
    </cofactor>
</comment>
<dbReference type="EMBL" id="JAGPXD010000001">
    <property type="protein sequence ID" value="KAH7377037.1"/>
    <property type="molecule type" value="Genomic_DNA"/>
</dbReference>
<dbReference type="InterPro" id="IPR026590">
    <property type="entry name" value="Ssirtuin_cat_dom"/>
</dbReference>
<dbReference type="SUPFAM" id="SSF52467">
    <property type="entry name" value="DHS-like NAD/FAD-binding domain"/>
    <property type="match status" value="1"/>
</dbReference>
<dbReference type="PANTHER" id="PTHR11085:SF6">
    <property type="entry name" value="NAD-DEPENDENT PROTEIN DEACETYLASE SIRTUIN-2"/>
    <property type="match status" value="1"/>
</dbReference>
<dbReference type="InterPro" id="IPR003000">
    <property type="entry name" value="Sirtuin"/>
</dbReference>
<dbReference type="PROSITE" id="PS50305">
    <property type="entry name" value="SIRTUIN"/>
    <property type="match status" value="1"/>
</dbReference>
<dbReference type="PANTHER" id="PTHR11085">
    <property type="entry name" value="NAD-DEPENDENT PROTEIN DEACYLASE SIRTUIN-5, MITOCHONDRIAL-RELATED"/>
    <property type="match status" value="1"/>
</dbReference>
<gene>
    <name evidence="10" type="ORF">B0T11DRAFT_25948</name>
</gene>
<dbReference type="OrthoDB" id="420264at2759"/>
<comment type="similarity">
    <text evidence="2">Belongs to the sirtuin family. Class I subfamily.</text>
</comment>
<dbReference type="InterPro" id="IPR029035">
    <property type="entry name" value="DHS-like_NAD/FAD-binding_dom"/>
</dbReference>
<evidence type="ECO:0000256" key="7">
    <source>
        <dbReference type="PROSITE-ProRule" id="PRU00236"/>
    </source>
</evidence>
<proteinExistence type="inferred from homology"/>
<evidence type="ECO:0000256" key="3">
    <source>
        <dbReference type="ARBA" id="ARBA00022679"/>
    </source>
</evidence>
<evidence type="ECO:0000259" key="9">
    <source>
        <dbReference type="PROSITE" id="PS50305"/>
    </source>
</evidence>
<keyword evidence="6" id="KW-0520">NAD</keyword>